<evidence type="ECO:0000256" key="10">
    <source>
        <dbReference type="ARBA" id="ARBA00023027"/>
    </source>
</evidence>
<evidence type="ECO:0000256" key="13">
    <source>
        <dbReference type="ARBA" id="ARBA00047682"/>
    </source>
</evidence>
<dbReference type="InterPro" id="IPR001709">
    <property type="entry name" value="Flavoprot_Pyr_Nucl_cyt_Rdtase"/>
</dbReference>
<dbReference type="CDD" id="cd06183">
    <property type="entry name" value="cyt_b5_reduct_like"/>
    <property type="match status" value="1"/>
</dbReference>
<evidence type="ECO:0000256" key="15">
    <source>
        <dbReference type="RuleBase" id="RU361226"/>
    </source>
</evidence>
<comment type="similarity">
    <text evidence="3 15">Belongs to the flavoprotein pyridine nucleotide cytochrome reductase family.</text>
</comment>
<keyword evidence="7 14" id="KW-0274">FAD</keyword>
<dbReference type="PRINTS" id="PR00406">
    <property type="entry name" value="CYTB5RDTASE"/>
</dbReference>
<evidence type="ECO:0000256" key="14">
    <source>
        <dbReference type="PIRSR" id="PIRSR601834-1"/>
    </source>
</evidence>
<keyword evidence="10 15" id="KW-0520">NAD</keyword>
<protein>
    <recommendedName>
        <fullName evidence="15">NADH-cytochrome b5 reductase</fullName>
        <ecNumber evidence="15">1.6.2.2</ecNumber>
    </recommendedName>
</protein>
<dbReference type="Pfam" id="PF00175">
    <property type="entry name" value="NAD_binding_1"/>
    <property type="match status" value="1"/>
</dbReference>
<name>A0A9P5G3C9_GEOCN</name>
<comment type="subcellular location">
    <subcellularLocation>
        <location evidence="2">Mitochondrion outer membrane</location>
        <topology evidence="2">Single-pass membrane protein</topology>
    </subcellularLocation>
</comment>
<dbReference type="PROSITE" id="PS51384">
    <property type="entry name" value="FAD_FR"/>
    <property type="match status" value="1"/>
</dbReference>
<evidence type="ECO:0000256" key="7">
    <source>
        <dbReference type="ARBA" id="ARBA00022827"/>
    </source>
</evidence>
<evidence type="ECO:0000259" key="16">
    <source>
        <dbReference type="PROSITE" id="PS51384"/>
    </source>
</evidence>
<keyword evidence="12" id="KW-0472">Membrane</keyword>
<dbReference type="GO" id="GO:0090524">
    <property type="term" value="F:cytochrome-b5 reductase activity, acting on NADH"/>
    <property type="evidence" value="ECO:0007669"/>
    <property type="project" value="UniProtKB-EC"/>
</dbReference>
<dbReference type="SUPFAM" id="SSF63380">
    <property type="entry name" value="Riboflavin synthase domain-like"/>
    <property type="match status" value="1"/>
</dbReference>
<reference evidence="17" key="2">
    <citation type="submission" date="2020-01" db="EMBL/GenBank/DDBJ databases">
        <authorList>
            <person name="Perkins V."/>
            <person name="Lessard M.-H."/>
            <person name="Dugat-Bony E."/>
            <person name="Frenette M."/>
            <person name="Labrie S."/>
        </authorList>
    </citation>
    <scope>NUCLEOTIDE SEQUENCE</scope>
    <source>
        <strain evidence="17">LMA-70</strain>
    </source>
</reference>
<dbReference type="Proteomes" id="UP000750522">
    <property type="component" value="Unassembled WGS sequence"/>
</dbReference>
<dbReference type="InterPro" id="IPR001834">
    <property type="entry name" value="CBR-like"/>
</dbReference>
<organism evidence="17 18">
    <name type="scientific">Geotrichum candidum</name>
    <name type="common">Oospora lactis</name>
    <name type="synonym">Dipodascus geotrichum</name>
    <dbReference type="NCBI Taxonomy" id="1173061"/>
    <lineage>
        <taxon>Eukaryota</taxon>
        <taxon>Fungi</taxon>
        <taxon>Dikarya</taxon>
        <taxon>Ascomycota</taxon>
        <taxon>Saccharomycotina</taxon>
        <taxon>Dipodascomycetes</taxon>
        <taxon>Dipodascales</taxon>
        <taxon>Dipodascaceae</taxon>
        <taxon>Geotrichum</taxon>
    </lineage>
</organism>
<dbReference type="Pfam" id="PF00970">
    <property type="entry name" value="FAD_binding_6"/>
    <property type="match status" value="1"/>
</dbReference>
<feature type="binding site" evidence="14">
    <location>
        <position position="140"/>
    </location>
    <ligand>
        <name>FAD</name>
        <dbReference type="ChEBI" id="CHEBI:57692"/>
    </ligand>
</feature>
<keyword evidence="11" id="KW-0496">Mitochondrion</keyword>
<dbReference type="PANTHER" id="PTHR19370:SF171">
    <property type="entry name" value="NADH-CYTOCHROME B5 REDUCTASE 2"/>
    <property type="match status" value="1"/>
</dbReference>
<dbReference type="EMBL" id="QQZK01000088">
    <property type="protein sequence ID" value="KAF5097621.1"/>
    <property type="molecule type" value="Genomic_DNA"/>
</dbReference>
<dbReference type="InterPro" id="IPR017938">
    <property type="entry name" value="Riboflavin_synthase-like_b-brl"/>
</dbReference>
<gene>
    <name evidence="17" type="ORF">DV451_003758</name>
</gene>
<keyword evidence="8" id="KW-1133">Transmembrane helix</keyword>
<evidence type="ECO:0000313" key="17">
    <source>
        <dbReference type="EMBL" id="KAF5097621.1"/>
    </source>
</evidence>
<accession>A0A9P5G3C9</accession>
<dbReference type="AlphaFoldDB" id="A0A9P5G3C9"/>
<comment type="catalytic activity">
    <reaction evidence="13 15">
        <text>2 Fe(III)-[cytochrome b5] + NADH = 2 Fe(II)-[cytochrome b5] + NAD(+) + H(+)</text>
        <dbReference type="Rhea" id="RHEA:46680"/>
        <dbReference type="Rhea" id="RHEA-COMP:10438"/>
        <dbReference type="Rhea" id="RHEA-COMP:10439"/>
        <dbReference type="ChEBI" id="CHEBI:15378"/>
        <dbReference type="ChEBI" id="CHEBI:29033"/>
        <dbReference type="ChEBI" id="CHEBI:29034"/>
        <dbReference type="ChEBI" id="CHEBI:57540"/>
        <dbReference type="ChEBI" id="CHEBI:57945"/>
        <dbReference type="EC" id="1.6.2.2"/>
    </reaction>
</comment>
<dbReference type="Gene3D" id="3.40.50.80">
    <property type="entry name" value="Nucleotide-binding domain of ferredoxin-NADP reductase (FNR) module"/>
    <property type="match status" value="1"/>
</dbReference>
<dbReference type="Gene3D" id="2.40.30.10">
    <property type="entry name" value="Translation factors"/>
    <property type="match status" value="1"/>
</dbReference>
<feature type="binding site" evidence="14">
    <location>
        <position position="142"/>
    </location>
    <ligand>
        <name>FAD</name>
        <dbReference type="ChEBI" id="CHEBI:57692"/>
    </ligand>
</feature>
<dbReference type="FunFam" id="3.40.50.80:FF:000009">
    <property type="entry name" value="NADH-cytochrome b5 reductase"/>
    <property type="match status" value="1"/>
</dbReference>
<comment type="cofactor">
    <cofactor evidence="1 14 15">
        <name>FAD</name>
        <dbReference type="ChEBI" id="CHEBI:57692"/>
    </cofactor>
</comment>
<proteinExistence type="inferred from homology"/>
<dbReference type="SUPFAM" id="SSF52343">
    <property type="entry name" value="Ferredoxin reductase-like, C-terminal NADP-linked domain"/>
    <property type="match status" value="1"/>
</dbReference>
<evidence type="ECO:0000313" key="18">
    <source>
        <dbReference type="Proteomes" id="UP000750522"/>
    </source>
</evidence>
<dbReference type="PRINTS" id="PR00371">
    <property type="entry name" value="FPNCR"/>
</dbReference>
<evidence type="ECO:0000256" key="1">
    <source>
        <dbReference type="ARBA" id="ARBA00001974"/>
    </source>
</evidence>
<sequence>MSFAANALKSFRAVSKISANRAYSSVASGAVKTNPAYIAGAAAVAGVAGFCMYSSLANSKVALESTLKGDNAWVDLKLSKIETLSSNTKEFTFELPKDETLGLTYTSCLLAKYVTPKGSNVIRPYTPISDLDTPGTFTVLIKRYETGKFGNHIFGLNVNDTVSFKGPIPKYSYTANKHNEIGLIGGGTGIAPLFQLIRAVSKNPADKTKVSLFYGNVSEDDILLKKELEEIQSKNPEQFKFHFFVDKAGSDWKGQTGFITKDYLKENLFPSSADNVHVFVCGPPPLYNAISGNKVSPTDQGEVTGALAELGFTKEQVFKF</sequence>
<feature type="domain" description="FAD-binding FR-type" evidence="16">
    <location>
        <begin position="71"/>
        <end position="174"/>
    </location>
</feature>
<evidence type="ECO:0000256" key="9">
    <source>
        <dbReference type="ARBA" id="ARBA00023002"/>
    </source>
</evidence>
<evidence type="ECO:0000256" key="5">
    <source>
        <dbReference type="ARBA" id="ARBA00022692"/>
    </source>
</evidence>
<dbReference type="FunFam" id="2.40.30.10:FF:000032">
    <property type="entry name" value="NADH-cytochrome b5 reductase"/>
    <property type="match status" value="1"/>
</dbReference>
<feature type="binding site" evidence="14">
    <location>
        <position position="148"/>
    </location>
    <ligand>
        <name>FAD</name>
        <dbReference type="ChEBI" id="CHEBI:57692"/>
    </ligand>
</feature>
<evidence type="ECO:0000256" key="6">
    <source>
        <dbReference type="ARBA" id="ARBA00022787"/>
    </source>
</evidence>
<dbReference type="InterPro" id="IPR039261">
    <property type="entry name" value="FNR_nucleotide-bd"/>
</dbReference>
<keyword evidence="9 15" id="KW-0560">Oxidoreductase</keyword>
<evidence type="ECO:0000256" key="11">
    <source>
        <dbReference type="ARBA" id="ARBA00023128"/>
    </source>
</evidence>
<feature type="binding site" evidence="14">
    <location>
        <position position="123"/>
    </location>
    <ligand>
        <name>FAD</name>
        <dbReference type="ChEBI" id="CHEBI:57692"/>
    </ligand>
</feature>
<comment type="caution">
    <text evidence="17">The sequence shown here is derived from an EMBL/GenBank/DDBJ whole genome shotgun (WGS) entry which is preliminary data.</text>
</comment>
<dbReference type="InterPro" id="IPR008333">
    <property type="entry name" value="Cbr1-like_FAD-bd_dom"/>
</dbReference>
<evidence type="ECO:0000256" key="3">
    <source>
        <dbReference type="ARBA" id="ARBA00006105"/>
    </source>
</evidence>
<feature type="binding site" evidence="14">
    <location>
        <position position="124"/>
    </location>
    <ligand>
        <name>FAD</name>
        <dbReference type="ChEBI" id="CHEBI:57692"/>
    </ligand>
</feature>
<feature type="binding site" evidence="14">
    <location>
        <position position="125"/>
    </location>
    <ligand>
        <name>FAD</name>
        <dbReference type="ChEBI" id="CHEBI:57692"/>
    </ligand>
</feature>
<dbReference type="GO" id="GO:0005741">
    <property type="term" value="C:mitochondrial outer membrane"/>
    <property type="evidence" value="ECO:0007669"/>
    <property type="project" value="UniProtKB-SubCell"/>
</dbReference>
<evidence type="ECO:0000256" key="8">
    <source>
        <dbReference type="ARBA" id="ARBA00022989"/>
    </source>
</evidence>
<keyword evidence="6" id="KW-1000">Mitochondrion outer membrane</keyword>
<keyword evidence="5" id="KW-0812">Transmembrane</keyword>
<dbReference type="GO" id="GO:0006696">
    <property type="term" value="P:ergosterol biosynthetic process"/>
    <property type="evidence" value="ECO:0007669"/>
    <property type="project" value="TreeGrafter"/>
</dbReference>
<keyword evidence="4 14" id="KW-0285">Flavoprotein</keyword>
<dbReference type="EC" id="1.6.2.2" evidence="15"/>
<dbReference type="PANTHER" id="PTHR19370">
    <property type="entry name" value="NADH-CYTOCHROME B5 REDUCTASE"/>
    <property type="match status" value="1"/>
</dbReference>
<dbReference type="InterPro" id="IPR001433">
    <property type="entry name" value="OxRdtase_FAD/NAD-bd"/>
</dbReference>
<evidence type="ECO:0000256" key="2">
    <source>
        <dbReference type="ARBA" id="ARBA00004572"/>
    </source>
</evidence>
<reference evidence="17" key="1">
    <citation type="journal article" date="2020" name="Front. Microbiol.">
        <title>Phenotypic and Genetic Characterization of the Cheese Ripening Yeast Geotrichum candidum.</title>
        <authorList>
            <person name="Perkins V."/>
            <person name="Vignola S."/>
            <person name="Lessard M.H."/>
            <person name="Plante P.L."/>
            <person name="Corbeil J."/>
            <person name="Dugat-Bony E."/>
            <person name="Frenette M."/>
            <person name="Labrie S."/>
        </authorList>
    </citation>
    <scope>NUCLEOTIDE SEQUENCE</scope>
    <source>
        <strain evidence="17">LMA-70</strain>
    </source>
</reference>
<evidence type="ECO:0000256" key="4">
    <source>
        <dbReference type="ARBA" id="ARBA00022630"/>
    </source>
</evidence>
<evidence type="ECO:0000256" key="12">
    <source>
        <dbReference type="ARBA" id="ARBA00023136"/>
    </source>
</evidence>
<dbReference type="InterPro" id="IPR017927">
    <property type="entry name" value="FAD-bd_FR_type"/>
</dbReference>